<evidence type="ECO:0008006" key="3">
    <source>
        <dbReference type="Google" id="ProtNLM"/>
    </source>
</evidence>
<name>A0AA37I815_XYLRU</name>
<protein>
    <recommendedName>
        <fullName evidence="3">Pilus assembly protein HicB</fullName>
    </recommendedName>
</protein>
<organism evidence="1 2">
    <name type="scientific">Xylanibacter ruminicola</name>
    <name type="common">Prevotella ruminicola</name>
    <dbReference type="NCBI Taxonomy" id="839"/>
    <lineage>
        <taxon>Bacteria</taxon>
        <taxon>Pseudomonadati</taxon>
        <taxon>Bacteroidota</taxon>
        <taxon>Bacteroidia</taxon>
        <taxon>Bacteroidales</taxon>
        <taxon>Prevotellaceae</taxon>
        <taxon>Xylanibacter</taxon>
    </lineage>
</organism>
<dbReference type="Proteomes" id="UP000887097">
    <property type="component" value="Unassembled WGS sequence"/>
</dbReference>
<sequence length="138" mass="15517">MNNMKVEAIVERTDNGYYSIACDAQIGNFCLGGYGNSVDEAKADMAAIVKEAQEEYVKEHGSLPKNLQEIKIEYKYDLQSFFNYFEWINISKFAKFAGINESKMRQYKIGAAYAGEKTKEKILVAIQKMSADLAAVSL</sequence>
<gene>
    <name evidence="1" type="ORF">PRMUPPPA20_15840</name>
</gene>
<reference evidence="1" key="1">
    <citation type="submission" date="2021-08" db="EMBL/GenBank/DDBJ databases">
        <title>Prevotella lacticifex sp. nov., isolated from rumen of cow.</title>
        <authorList>
            <person name="Shinkai T."/>
            <person name="Ikeyama N."/>
            <person name="Kumagai M."/>
            <person name="Ohmori H."/>
            <person name="Sakamoto M."/>
            <person name="Ohkuma M."/>
            <person name="Mitsumori M."/>
        </authorList>
    </citation>
    <scope>NUCLEOTIDE SEQUENCE</scope>
    <source>
        <strain evidence="1">JCM 8259</strain>
    </source>
</reference>
<dbReference type="EMBL" id="BPTT01000001">
    <property type="protein sequence ID" value="GJG33475.1"/>
    <property type="molecule type" value="Genomic_DNA"/>
</dbReference>
<accession>A0AA37I815</accession>
<evidence type="ECO:0000313" key="2">
    <source>
        <dbReference type="Proteomes" id="UP000887097"/>
    </source>
</evidence>
<dbReference type="AlphaFoldDB" id="A0AA37I815"/>
<evidence type="ECO:0000313" key="1">
    <source>
        <dbReference type="EMBL" id="GJG33475.1"/>
    </source>
</evidence>
<proteinExistence type="predicted"/>
<comment type="caution">
    <text evidence="1">The sequence shown here is derived from an EMBL/GenBank/DDBJ whole genome shotgun (WGS) entry which is preliminary data.</text>
</comment>